<evidence type="ECO:0000256" key="1">
    <source>
        <dbReference type="ARBA" id="ARBA00008857"/>
    </source>
</evidence>
<evidence type="ECO:0000256" key="5">
    <source>
        <dbReference type="ARBA" id="ARBA00023172"/>
    </source>
</evidence>
<name>A0A6J7WCP2_9CAUD</name>
<dbReference type="SUPFAM" id="SSF56349">
    <property type="entry name" value="DNA breaking-rejoining enzymes"/>
    <property type="match status" value="1"/>
</dbReference>
<dbReference type="InterPro" id="IPR011010">
    <property type="entry name" value="DNA_brk_join_enz"/>
</dbReference>
<protein>
    <recommendedName>
        <fullName evidence="2">Integrase</fullName>
    </recommendedName>
</protein>
<evidence type="ECO:0000313" key="8">
    <source>
        <dbReference type="EMBL" id="CAB5178745.1"/>
    </source>
</evidence>
<reference evidence="8" key="1">
    <citation type="submission" date="2020-05" db="EMBL/GenBank/DDBJ databases">
        <authorList>
            <person name="Chiriac C."/>
            <person name="Salcher M."/>
            <person name="Ghai R."/>
            <person name="Kavagutti S V."/>
        </authorList>
    </citation>
    <scope>NUCLEOTIDE SEQUENCE</scope>
</reference>
<dbReference type="GO" id="GO:0016740">
    <property type="term" value="F:transferase activity"/>
    <property type="evidence" value="ECO:0007669"/>
    <property type="project" value="UniProtKB-KW"/>
</dbReference>
<evidence type="ECO:0000256" key="6">
    <source>
        <dbReference type="ARBA" id="ARBA00023195"/>
    </source>
</evidence>
<keyword evidence="6" id="KW-0229">DNA integration</keyword>
<keyword evidence="5" id="KW-0233">DNA recombination</keyword>
<dbReference type="InterPro" id="IPR013762">
    <property type="entry name" value="Integrase-like_cat_sf"/>
</dbReference>
<dbReference type="Pfam" id="PF00589">
    <property type="entry name" value="Phage_integrase"/>
    <property type="match status" value="1"/>
</dbReference>
<feature type="domain" description="Tyr recombinase" evidence="7">
    <location>
        <begin position="35"/>
        <end position="209"/>
    </location>
</feature>
<proteinExistence type="inferred from homology"/>
<dbReference type="GO" id="GO:0015074">
    <property type="term" value="P:DNA integration"/>
    <property type="evidence" value="ECO:0007669"/>
    <property type="project" value="InterPro"/>
</dbReference>
<dbReference type="GO" id="GO:0003677">
    <property type="term" value="F:DNA binding"/>
    <property type="evidence" value="ECO:0007669"/>
    <property type="project" value="InterPro"/>
</dbReference>
<keyword evidence="6" id="KW-1179">Viral genome integration</keyword>
<dbReference type="InterPro" id="IPR002104">
    <property type="entry name" value="Integrase_catalytic"/>
</dbReference>
<keyword evidence="3" id="KW-0808">Transferase</keyword>
<organism evidence="8">
    <name type="scientific">uncultured Caudovirales phage</name>
    <dbReference type="NCBI Taxonomy" id="2100421"/>
    <lineage>
        <taxon>Viruses</taxon>
        <taxon>Duplodnaviria</taxon>
        <taxon>Heunggongvirae</taxon>
        <taxon>Uroviricota</taxon>
        <taxon>Caudoviricetes</taxon>
        <taxon>Peduoviridae</taxon>
        <taxon>Maltschvirus</taxon>
        <taxon>Maltschvirus maltsch</taxon>
    </lineage>
</organism>
<dbReference type="GO" id="GO:0016787">
    <property type="term" value="F:hydrolase activity"/>
    <property type="evidence" value="ECO:0007669"/>
    <property type="project" value="UniProtKB-KW"/>
</dbReference>
<gene>
    <name evidence="8" type="ORF">UFOVP156_31</name>
</gene>
<dbReference type="PANTHER" id="PTHR30349">
    <property type="entry name" value="PHAGE INTEGRASE-RELATED"/>
    <property type="match status" value="1"/>
</dbReference>
<dbReference type="EMBL" id="LR798205">
    <property type="protein sequence ID" value="CAB5178745.1"/>
    <property type="molecule type" value="Genomic_DNA"/>
</dbReference>
<keyword evidence="6" id="KW-1160">Virus entry into host cell</keyword>
<dbReference type="PROSITE" id="PS51898">
    <property type="entry name" value="TYR_RECOMBINASE"/>
    <property type="match status" value="1"/>
</dbReference>
<evidence type="ECO:0000259" key="7">
    <source>
        <dbReference type="PROSITE" id="PS51898"/>
    </source>
</evidence>
<accession>A0A6J7WCP2</accession>
<evidence type="ECO:0000256" key="2">
    <source>
        <dbReference type="ARBA" id="ARBA00016082"/>
    </source>
</evidence>
<evidence type="ECO:0000256" key="3">
    <source>
        <dbReference type="ARBA" id="ARBA00022679"/>
    </source>
</evidence>
<keyword evidence="4" id="KW-0378">Hydrolase</keyword>
<dbReference type="Gene3D" id="1.10.443.10">
    <property type="entry name" value="Intergrase catalytic core"/>
    <property type="match status" value="1"/>
</dbReference>
<dbReference type="InterPro" id="IPR050090">
    <property type="entry name" value="Tyrosine_recombinase_XerCD"/>
</dbReference>
<dbReference type="GO" id="GO:0006310">
    <property type="term" value="P:DNA recombination"/>
    <property type="evidence" value="ECO:0007669"/>
    <property type="project" value="UniProtKB-KW"/>
</dbReference>
<dbReference type="GO" id="GO:0044826">
    <property type="term" value="P:viral genome integration into host DNA"/>
    <property type="evidence" value="ECO:0007669"/>
    <property type="project" value="UniProtKB-KW"/>
</dbReference>
<sequence>MRAVFNFMAKRVEPKELRVDSRDLAYVELPAAGAPRDRVFSDDDIAKIRRLIKPPSPPAKMTRLQIYLHLLIETGARSTAVRELEWSQVDLENGFIRLNPYGRQQTNKRRPIVPISDELAPILARAKEESTSAYVCITTGDLRKSFERFMQRYGFKGTSAHTFRHTFATRLAQAGVSLVEISQLLGDQLITVEKNYLHLQPSFLRRAINSLSTARMSVTDR</sequence>
<comment type="similarity">
    <text evidence="1">Belongs to the 'phage' integrase family.</text>
</comment>
<evidence type="ECO:0000256" key="4">
    <source>
        <dbReference type="ARBA" id="ARBA00022801"/>
    </source>
</evidence>
<dbReference type="CDD" id="cd00796">
    <property type="entry name" value="INT_Rci_Hp1_C"/>
    <property type="match status" value="1"/>
</dbReference>
<dbReference type="GO" id="GO:0075713">
    <property type="term" value="P:establishment of integrated proviral latency"/>
    <property type="evidence" value="ECO:0007669"/>
    <property type="project" value="UniProtKB-KW"/>
</dbReference>